<evidence type="ECO:0000313" key="1">
    <source>
        <dbReference type="EMBL" id="KAA6351420.1"/>
    </source>
</evidence>
<comment type="caution">
    <text evidence="1">The sequence shown here is derived from an EMBL/GenBank/DDBJ whole genome shotgun (WGS) entry which is preliminary data.</text>
</comment>
<dbReference type="AlphaFoldDB" id="A0A5J4T1T0"/>
<dbReference type="SUPFAM" id="SSF48452">
    <property type="entry name" value="TPR-like"/>
    <property type="match status" value="2"/>
</dbReference>
<gene>
    <name evidence="1" type="ORF">EZS27_001229</name>
</gene>
<reference evidence="1" key="1">
    <citation type="submission" date="2019-03" db="EMBL/GenBank/DDBJ databases">
        <title>Single cell metagenomics reveals metabolic interactions within the superorganism composed of flagellate Streblomastix strix and complex community of Bacteroidetes bacteria on its surface.</title>
        <authorList>
            <person name="Treitli S.C."/>
            <person name="Kolisko M."/>
            <person name="Husnik F."/>
            <person name="Keeling P."/>
            <person name="Hampl V."/>
        </authorList>
    </citation>
    <scope>NUCLEOTIDE SEQUENCE</scope>
    <source>
        <strain evidence="1">STM</strain>
    </source>
</reference>
<proteinExistence type="predicted"/>
<dbReference type="PROSITE" id="PS51257">
    <property type="entry name" value="PROKAR_LIPOPROTEIN"/>
    <property type="match status" value="1"/>
</dbReference>
<dbReference type="EMBL" id="SNRY01000014">
    <property type="protein sequence ID" value="KAA6351420.1"/>
    <property type="molecule type" value="Genomic_DNA"/>
</dbReference>
<accession>A0A5J4T1T0</accession>
<dbReference type="InterPro" id="IPR011990">
    <property type="entry name" value="TPR-like_helical_dom_sf"/>
</dbReference>
<dbReference type="Gene3D" id="1.25.40.10">
    <property type="entry name" value="Tetratricopeptide repeat domain"/>
    <property type="match status" value="4"/>
</dbReference>
<dbReference type="Pfam" id="PF14559">
    <property type="entry name" value="TPR_19"/>
    <property type="match status" value="2"/>
</dbReference>
<dbReference type="PROSITE" id="PS50005">
    <property type="entry name" value="TPR"/>
    <property type="match status" value="4"/>
</dbReference>
<protein>
    <submittedName>
        <fullName evidence="1">Beta-barrel assembly-enhancing protease</fullName>
        <ecNumber evidence="1">3.4.-.-</ecNumber>
    </submittedName>
</protein>
<keyword evidence="1" id="KW-0645">Protease</keyword>
<dbReference type="SUPFAM" id="SSF81901">
    <property type="entry name" value="HCP-like"/>
    <property type="match status" value="1"/>
</dbReference>
<dbReference type="PANTHER" id="PTHR12558">
    <property type="entry name" value="CELL DIVISION CYCLE 16,23,27"/>
    <property type="match status" value="1"/>
</dbReference>
<sequence length="589" mass="68803">MKIRKRICDVIRLCGGAFLFACMFVSCNSTRKLQEAAPAAYTVLSPDDQRKYDYFFLEAVRLKAKNEYDAAFDLFQHCLAINPHASSALFESAEIYFRLQQNALAEESLQKAVTYAPGNYWYSRTLVDIYRQQNKEQQALALLESMAQRFPERDEVLFELANMYSLSEEYDKVIHTLNRLEEKAGKTEQLSMEKFRIYLQTQNKEKAFKEIESLTEEYPMDMRYLTLLGDAYLQNKKEAEALEIYQKVLSIEPDNYPALFSLAGFYKQTGQKEHYEELLDSMLYNNKVPDEMKAGIMQHFFLEPAETKRDTVKLTTIFERLMKQDIEDAQIPILYAQYLMSIGQEEKAMPVFETILQYEPDNMPARITLLNHAVRKENHEQIIKICEPGIEVFPQSPEYYYYLGLAYYLNNRQDDALKVYQAGLKNIDRNEFKGIISEFYSIIGDIYFQKKQRSDTYMAYDSALVYNPANIGVLNNYAYYLSTEHRDLDKAEEMSYKTLKKEPQNYTYLDTYAWILFEKGNYAEALIYIDDAIKNGGESSDTIVEHCGDIYYMNGDKAEALSFWLKAKKIGSESKTLDRKIKQKKYITE</sequence>
<organism evidence="1">
    <name type="scientific">termite gut metagenome</name>
    <dbReference type="NCBI Taxonomy" id="433724"/>
    <lineage>
        <taxon>unclassified sequences</taxon>
        <taxon>metagenomes</taxon>
        <taxon>organismal metagenomes</taxon>
    </lineage>
</organism>
<name>A0A5J4T1T0_9ZZZZ</name>
<dbReference type="GO" id="GO:0006508">
    <property type="term" value="P:proteolysis"/>
    <property type="evidence" value="ECO:0007669"/>
    <property type="project" value="UniProtKB-KW"/>
</dbReference>
<dbReference type="InterPro" id="IPR019734">
    <property type="entry name" value="TPR_rpt"/>
</dbReference>
<dbReference type="SMART" id="SM00028">
    <property type="entry name" value="TPR"/>
    <property type="match status" value="9"/>
</dbReference>
<dbReference type="EC" id="3.4.-.-" evidence="1"/>
<dbReference type="PANTHER" id="PTHR12558:SF13">
    <property type="entry name" value="CELL DIVISION CYCLE PROTEIN 27 HOMOLOG"/>
    <property type="match status" value="1"/>
</dbReference>
<keyword evidence="1" id="KW-0378">Hydrolase</keyword>
<dbReference type="GO" id="GO:0008233">
    <property type="term" value="F:peptidase activity"/>
    <property type="evidence" value="ECO:0007669"/>
    <property type="project" value="UniProtKB-KW"/>
</dbReference>
<dbReference type="Pfam" id="PF13432">
    <property type="entry name" value="TPR_16"/>
    <property type="match status" value="2"/>
</dbReference>